<dbReference type="OrthoDB" id="10366197at2759"/>
<comment type="caution">
    <text evidence="1">The sequence shown here is derived from an EMBL/GenBank/DDBJ whole genome shotgun (WGS) entry which is preliminary data.</text>
</comment>
<protein>
    <submittedName>
        <fullName evidence="1">Uncharacterized protein</fullName>
    </submittedName>
</protein>
<reference evidence="1 2" key="1">
    <citation type="submission" date="2018-06" db="EMBL/GenBank/DDBJ databases">
        <title>Comparative genomics reveals the genomic features of Rhizophagus irregularis, R. cerebriforme, R. diaphanum and Gigaspora rosea, and their symbiotic lifestyle signature.</title>
        <authorList>
            <person name="Morin E."/>
            <person name="San Clemente H."/>
            <person name="Chen E.C.H."/>
            <person name="De La Providencia I."/>
            <person name="Hainaut M."/>
            <person name="Kuo A."/>
            <person name="Kohler A."/>
            <person name="Murat C."/>
            <person name="Tang N."/>
            <person name="Roy S."/>
            <person name="Loubradou J."/>
            <person name="Henrissat B."/>
            <person name="Grigoriev I.V."/>
            <person name="Corradi N."/>
            <person name="Roux C."/>
            <person name="Martin F.M."/>
        </authorList>
    </citation>
    <scope>NUCLEOTIDE SEQUENCE [LARGE SCALE GENOMIC DNA]</scope>
    <source>
        <strain evidence="1 2">DAOM 227022</strain>
    </source>
</reference>
<gene>
    <name evidence="1" type="ORF">C1645_735294</name>
</gene>
<dbReference type="Proteomes" id="UP000265703">
    <property type="component" value="Unassembled WGS sequence"/>
</dbReference>
<dbReference type="EMBL" id="QKYT01000098">
    <property type="protein sequence ID" value="RIA93706.1"/>
    <property type="molecule type" value="Genomic_DNA"/>
</dbReference>
<evidence type="ECO:0000313" key="2">
    <source>
        <dbReference type="Proteomes" id="UP000265703"/>
    </source>
</evidence>
<name>A0A397T9W1_9GLOM</name>
<dbReference type="AlphaFoldDB" id="A0A397T9W1"/>
<sequence>MDRVTCPYIFKKDGSICGKTCTYTTGCIKHRELYKKNMKLKPCLVSGCPRYTDSGTGCCPKHSARFHSLNYRMRQKYEAEALQPAIVTSGNIPEAILKGSAQIIDSDSEDMVLTSLEISG</sequence>
<proteinExistence type="predicted"/>
<keyword evidence="2" id="KW-1185">Reference proteome</keyword>
<accession>A0A397T9W1</accession>
<evidence type="ECO:0000313" key="1">
    <source>
        <dbReference type="EMBL" id="RIA93706.1"/>
    </source>
</evidence>
<organism evidence="1 2">
    <name type="scientific">Glomus cerebriforme</name>
    <dbReference type="NCBI Taxonomy" id="658196"/>
    <lineage>
        <taxon>Eukaryota</taxon>
        <taxon>Fungi</taxon>
        <taxon>Fungi incertae sedis</taxon>
        <taxon>Mucoromycota</taxon>
        <taxon>Glomeromycotina</taxon>
        <taxon>Glomeromycetes</taxon>
        <taxon>Glomerales</taxon>
        <taxon>Glomeraceae</taxon>
        <taxon>Glomus</taxon>
    </lineage>
</organism>